<reference evidence="1" key="1">
    <citation type="journal article" date="2014" name="Front. Microbiol.">
        <title>High frequency of phylogenetically diverse reductive dehalogenase-homologous genes in deep subseafloor sedimentary metagenomes.</title>
        <authorList>
            <person name="Kawai M."/>
            <person name="Futagami T."/>
            <person name="Toyoda A."/>
            <person name="Takaki Y."/>
            <person name="Nishi S."/>
            <person name="Hori S."/>
            <person name="Arai W."/>
            <person name="Tsubouchi T."/>
            <person name="Morono Y."/>
            <person name="Uchiyama I."/>
            <person name="Ito T."/>
            <person name="Fujiyama A."/>
            <person name="Inagaki F."/>
            <person name="Takami H."/>
        </authorList>
    </citation>
    <scope>NUCLEOTIDE SEQUENCE</scope>
    <source>
        <strain evidence="1">Expedition CK06-06</strain>
    </source>
</reference>
<comment type="caution">
    <text evidence="1">The sequence shown here is derived from an EMBL/GenBank/DDBJ whole genome shotgun (WGS) entry which is preliminary data.</text>
</comment>
<dbReference type="Gene3D" id="3.20.20.120">
    <property type="entry name" value="Enolase-like C-terminal domain"/>
    <property type="match status" value="1"/>
</dbReference>
<protein>
    <recommendedName>
        <fullName evidence="2">Enolase C-terminal domain-containing protein</fullName>
    </recommendedName>
</protein>
<dbReference type="SUPFAM" id="SSF51604">
    <property type="entry name" value="Enolase C-terminal domain-like"/>
    <property type="match status" value="1"/>
</dbReference>
<dbReference type="AlphaFoldDB" id="X0RH77"/>
<sequence length="183" mass="20648">YVNDILDRLMMEHPRIYQEIAYVEQPFPYNLEENQIDVHSVSARKPLFMDESAHDWKLIRLGRSLGWTGVALKTCKTQTGALLSLCWAKAHGMTLMVQDLTNPMLAQIPHVLLAAYAGTIMGVETNAMQFYPAASTPEEAVHPGLYQRRDGQVDLSTLNGPGFGYRLDEIKRDLPDLAARFEK</sequence>
<gene>
    <name evidence="1" type="ORF">S01H1_16944</name>
</gene>
<accession>X0RH77</accession>
<evidence type="ECO:0008006" key="2">
    <source>
        <dbReference type="Google" id="ProtNLM"/>
    </source>
</evidence>
<dbReference type="EMBL" id="BARS01008946">
    <property type="protein sequence ID" value="GAF68224.1"/>
    <property type="molecule type" value="Genomic_DNA"/>
</dbReference>
<organism evidence="1">
    <name type="scientific">marine sediment metagenome</name>
    <dbReference type="NCBI Taxonomy" id="412755"/>
    <lineage>
        <taxon>unclassified sequences</taxon>
        <taxon>metagenomes</taxon>
        <taxon>ecological metagenomes</taxon>
    </lineage>
</organism>
<evidence type="ECO:0000313" key="1">
    <source>
        <dbReference type="EMBL" id="GAF68224.1"/>
    </source>
</evidence>
<name>X0RH77_9ZZZZ</name>
<dbReference type="InterPro" id="IPR036849">
    <property type="entry name" value="Enolase-like_C_sf"/>
</dbReference>
<feature type="non-terminal residue" evidence="1">
    <location>
        <position position="1"/>
    </location>
</feature>
<proteinExistence type="predicted"/>